<keyword evidence="10" id="KW-0175">Coiled coil</keyword>
<comment type="caution">
    <text evidence="12">The sequence shown here is derived from an EMBL/GenBank/DDBJ whole genome shotgun (WGS) entry which is preliminary data.</text>
</comment>
<evidence type="ECO:0000256" key="2">
    <source>
        <dbReference type="ARBA" id="ARBA00004278"/>
    </source>
</evidence>
<dbReference type="InterPro" id="IPR015153">
    <property type="entry name" value="EF-hand_dom_typ1"/>
</dbReference>
<dbReference type="GO" id="GO:0005737">
    <property type="term" value="C:cytoplasm"/>
    <property type="evidence" value="ECO:0007669"/>
    <property type="project" value="UniProtKB-SubCell"/>
</dbReference>
<dbReference type="PANTHER" id="PTHR12268">
    <property type="entry name" value="E3 UBIQUITIN-PROTEIN LIGASE KCMF1"/>
    <property type="match status" value="1"/>
</dbReference>
<dbReference type="Pfam" id="PF09068">
    <property type="entry name" value="EF-hand_2"/>
    <property type="match status" value="1"/>
</dbReference>
<feature type="domain" description="ZZ-type" evidence="11">
    <location>
        <begin position="218"/>
        <end position="274"/>
    </location>
</feature>
<dbReference type="Pfam" id="PF09069">
    <property type="entry name" value="EF-hand_3"/>
    <property type="match status" value="1"/>
</dbReference>
<comment type="subcellular location">
    <subcellularLocation>
        <location evidence="2">Cell membrane</location>
        <location evidence="2">Sarcolemma</location>
        <topology evidence="2">Peripheral membrane protein</topology>
        <orientation evidence="2">Cytoplasmic side</orientation>
    </subcellularLocation>
    <subcellularLocation>
        <location evidence="1">Cytoplasm</location>
        <location evidence="1">Cytoskeleton</location>
    </subcellularLocation>
</comment>
<evidence type="ECO:0000256" key="8">
    <source>
        <dbReference type="ARBA" id="ARBA00023212"/>
    </source>
</evidence>
<accession>A0AAN9Z6Y1</accession>
<dbReference type="GO" id="GO:0008270">
    <property type="term" value="F:zinc ion binding"/>
    <property type="evidence" value="ECO:0007669"/>
    <property type="project" value="UniProtKB-KW"/>
</dbReference>
<dbReference type="PROSITE" id="PS50135">
    <property type="entry name" value="ZF_ZZ_2"/>
    <property type="match status" value="1"/>
</dbReference>
<evidence type="ECO:0000256" key="4">
    <source>
        <dbReference type="ARBA" id="ARBA00022723"/>
    </source>
</evidence>
<keyword evidence="4" id="KW-0479">Metal-binding</keyword>
<keyword evidence="8" id="KW-0206">Cytoskeleton</keyword>
<dbReference type="AlphaFoldDB" id="A0AAN9Z6Y1"/>
<dbReference type="PANTHER" id="PTHR12268:SF14">
    <property type="entry name" value="DYSTROPHIN-1"/>
    <property type="match status" value="1"/>
</dbReference>
<sequence length="617" mass="71027">MDLFDECNVIKYSAYRTAAKVRALQRTLRLEHVRLGIVSGVFYRHNLQPLQNQDVINRSELEAIVYDILFAAQKETSSEMDISISTDKIVQFLYKVYDRQGRGIRIMSAKVALVVLCHARLQEKYQYLFHQLADHNSCLTKRRMEKLLTEFAEIAEHLSESVSFGRQLISSTLTSCFQHCDGNLGINEESFMCWLLNEPQTLVWLSTLYRLQAAEKVCHYVKCDFCKVYPIRGLRYMCLLCLKYNQCQTCFFLGRINKRHKLKHPIQEYCYEISSKEATCAFLKVLRNKLRLHPTRDLLYLPAEHDGQIKSHYTEDHTSSSCSIYHSSLHIGRNELSTKTVVNLYHTVLPVNPQAELQSIIHNLEEENRQLLAQIEERNDSKLGNYLHCHKEQIGAQVERLKLLKFHLSKVNELLPMKTLQYQNGCRQQLCLLESTPVIPKTVKNYKQGFALPPDLDSISPIVKDTDRIVDSRNLFSWQCNQQEYNASMPAESAQNTTLMLPSLTEHSMNDLSVHIFQGSTDNVDCPTGFGDWLQKSETHQQCVSEINEDIDSIIEKLQNVLSSNFSVQDALLSDQDNTHLQEAAAEMEGLLAGLIKSIEHNKSRKNWDAVDNQIFV</sequence>
<proteinExistence type="predicted"/>
<reference evidence="12 13" key="1">
    <citation type="submission" date="2024-03" db="EMBL/GenBank/DDBJ databases">
        <title>The genome assembly and annotation of the cricket Gryllus longicercus Weissman &amp; Gray.</title>
        <authorList>
            <person name="Szrajer S."/>
            <person name="Gray D."/>
            <person name="Ylla G."/>
        </authorList>
    </citation>
    <scope>NUCLEOTIDE SEQUENCE [LARGE SCALE GENOMIC DNA]</scope>
    <source>
        <strain evidence="12">DAG 2021-001</strain>
        <tissue evidence="12">Whole body minus gut</tissue>
    </source>
</reference>
<dbReference type="Pfam" id="PF00569">
    <property type="entry name" value="ZZ"/>
    <property type="match status" value="1"/>
</dbReference>
<keyword evidence="7" id="KW-0106">Calcium</keyword>
<dbReference type="GO" id="GO:0050804">
    <property type="term" value="P:modulation of chemical synaptic transmission"/>
    <property type="evidence" value="ECO:0007669"/>
    <property type="project" value="UniProtKB-ARBA"/>
</dbReference>
<keyword evidence="3" id="KW-0963">Cytoplasm</keyword>
<gene>
    <name evidence="12" type="ORF">R5R35_014629</name>
</gene>
<dbReference type="GO" id="GO:0046716">
    <property type="term" value="P:muscle cell cellular homeostasis"/>
    <property type="evidence" value="ECO:0007669"/>
    <property type="project" value="UniProtKB-ARBA"/>
</dbReference>
<keyword evidence="13" id="KW-1185">Reference proteome</keyword>
<evidence type="ECO:0000313" key="13">
    <source>
        <dbReference type="Proteomes" id="UP001378592"/>
    </source>
</evidence>
<evidence type="ECO:0000256" key="3">
    <source>
        <dbReference type="ARBA" id="ARBA00022490"/>
    </source>
</evidence>
<feature type="coiled-coil region" evidence="10">
    <location>
        <begin position="354"/>
        <end position="381"/>
    </location>
</feature>
<evidence type="ECO:0000259" key="11">
    <source>
        <dbReference type="PROSITE" id="PS50135"/>
    </source>
</evidence>
<name>A0AAN9Z6Y1_9ORTH</name>
<evidence type="ECO:0000256" key="1">
    <source>
        <dbReference type="ARBA" id="ARBA00004245"/>
    </source>
</evidence>
<evidence type="ECO:0000256" key="6">
    <source>
        <dbReference type="ARBA" id="ARBA00022833"/>
    </source>
</evidence>
<dbReference type="Gene3D" id="6.10.140.70">
    <property type="match status" value="1"/>
</dbReference>
<evidence type="ECO:0000313" key="12">
    <source>
        <dbReference type="EMBL" id="KAK7865094.1"/>
    </source>
</evidence>
<dbReference type="Gene3D" id="1.10.238.10">
    <property type="entry name" value="EF-hand"/>
    <property type="match status" value="2"/>
</dbReference>
<evidence type="ECO:0000256" key="9">
    <source>
        <dbReference type="PROSITE-ProRule" id="PRU00228"/>
    </source>
</evidence>
<dbReference type="Gene3D" id="3.30.60.90">
    <property type="match status" value="1"/>
</dbReference>
<dbReference type="SMART" id="SM00291">
    <property type="entry name" value="ZnF_ZZ"/>
    <property type="match status" value="1"/>
</dbReference>
<dbReference type="Proteomes" id="UP001378592">
    <property type="component" value="Unassembled WGS sequence"/>
</dbReference>
<evidence type="ECO:0000256" key="7">
    <source>
        <dbReference type="ARBA" id="ARBA00022837"/>
    </source>
</evidence>
<dbReference type="SUPFAM" id="SSF47473">
    <property type="entry name" value="EF-hand"/>
    <property type="match status" value="2"/>
</dbReference>
<dbReference type="GO" id="GO:0045202">
    <property type="term" value="C:synapse"/>
    <property type="evidence" value="ECO:0007669"/>
    <property type="project" value="GOC"/>
</dbReference>
<dbReference type="InterPro" id="IPR011992">
    <property type="entry name" value="EF-hand-dom_pair"/>
</dbReference>
<dbReference type="InterPro" id="IPR043145">
    <property type="entry name" value="Znf_ZZ_sf"/>
</dbReference>
<keyword evidence="6" id="KW-0862">Zinc</keyword>
<keyword evidence="5 9" id="KW-0863">Zinc-finger</keyword>
<dbReference type="SUPFAM" id="SSF57850">
    <property type="entry name" value="RING/U-box"/>
    <property type="match status" value="1"/>
</dbReference>
<evidence type="ECO:0000256" key="5">
    <source>
        <dbReference type="ARBA" id="ARBA00022771"/>
    </source>
</evidence>
<organism evidence="12 13">
    <name type="scientific">Gryllus longicercus</name>
    <dbReference type="NCBI Taxonomy" id="2509291"/>
    <lineage>
        <taxon>Eukaryota</taxon>
        <taxon>Metazoa</taxon>
        <taxon>Ecdysozoa</taxon>
        <taxon>Arthropoda</taxon>
        <taxon>Hexapoda</taxon>
        <taxon>Insecta</taxon>
        <taxon>Pterygota</taxon>
        <taxon>Neoptera</taxon>
        <taxon>Polyneoptera</taxon>
        <taxon>Orthoptera</taxon>
        <taxon>Ensifera</taxon>
        <taxon>Gryllidea</taxon>
        <taxon>Grylloidea</taxon>
        <taxon>Gryllidae</taxon>
        <taxon>Gryllinae</taxon>
        <taxon>Gryllus</taxon>
    </lineage>
</organism>
<dbReference type="InterPro" id="IPR000433">
    <property type="entry name" value="Znf_ZZ"/>
</dbReference>
<dbReference type="GO" id="GO:0099536">
    <property type="term" value="P:synaptic signaling"/>
    <property type="evidence" value="ECO:0007669"/>
    <property type="project" value="TreeGrafter"/>
</dbReference>
<protein>
    <recommendedName>
        <fullName evidence="11">ZZ-type domain-containing protein</fullName>
    </recommendedName>
</protein>
<evidence type="ECO:0000256" key="10">
    <source>
        <dbReference type="SAM" id="Coils"/>
    </source>
</evidence>
<dbReference type="EMBL" id="JAZDUA010000186">
    <property type="protein sequence ID" value="KAK7865094.1"/>
    <property type="molecule type" value="Genomic_DNA"/>
</dbReference>
<dbReference type="InterPro" id="IPR015154">
    <property type="entry name" value="EF-hand_dom_typ2"/>
</dbReference>
<dbReference type="InterPro" id="IPR050774">
    <property type="entry name" value="KCMF1/Dystrophin"/>
</dbReference>
<dbReference type="GO" id="GO:0016010">
    <property type="term" value="C:dystrophin-associated glycoprotein complex"/>
    <property type="evidence" value="ECO:0007669"/>
    <property type="project" value="UniProtKB-ARBA"/>
</dbReference>